<keyword evidence="5" id="KW-0862">Zinc</keyword>
<dbReference type="Gene3D" id="3.30.160.60">
    <property type="entry name" value="Classic Zinc Finger"/>
    <property type="match status" value="2"/>
</dbReference>
<feature type="compositionally biased region" description="Basic and acidic residues" evidence="8">
    <location>
        <begin position="23"/>
        <end position="35"/>
    </location>
</feature>
<dbReference type="SMART" id="SM00355">
    <property type="entry name" value="ZnF_C2H2"/>
    <property type="match status" value="2"/>
</dbReference>
<feature type="compositionally biased region" description="Basic and acidic residues" evidence="8">
    <location>
        <begin position="63"/>
        <end position="75"/>
    </location>
</feature>
<feature type="non-terminal residue" evidence="10">
    <location>
        <position position="643"/>
    </location>
</feature>
<dbReference type="PANTHER" id="PTHR16515:SF49">
    <property type="entry name" value="GASTRULA ZINC FINGER PROTEIN XLCGF49.1-LIKE-RELATED"/>
    <property type="match status" value="1"/>
</dbReference>
<evidence type="ECO:0000256" key="1">
    <source>
        <dbReference type="ARBA" id="ARBA00004123"/>
    </source>
</evidence>
<dbReference type="EMBL" id="CP111020">
    <property type="protein sequence ID" value="WAR14719.1"/>
    <property type="molecule type" value="Genomic_DNA"/>
</dbReference>
<name>A0ABY7F1T4_MYAAR</name>
<feature type="region of interest" description="Disordered" evidence="8">
    <location>
        <begin position="1"/>
        <end position="142"/>
    </location>
</feature>
<gene>
    <name evidence="10" type="ORF">MAR_004824</name>
</gene>
<dbReference type="PROSITE" id="PS00028">
    <property type="entry name" value="ZINC_FINGER_C2H2_1"/>
    <property type="match status" value="2"/>
</dbReference>
<dbReference type="SUPFAM" id="SSF57667">
    <property type="entry name" value="beta-beta-alpha zinc fingers"/>
    <property type="match status" value="1"/>
</dbReference>
<feature type="compositionally biased region" description="Polar residues" evidence="8">
    <location>
        <begin position="128"/>
        <end position="142"/>
    </location>
</feature>
<feature type="domain" description="C2H2-type" evidence="9">
    <location>
        <begin position="606"/>
        <end position="631"/>
    </location>
</feature>
<feature type="region of interest" description="Disordered" evidence="8">
    <location>
        <begin position="228"/>
        <end position="272"/>
    </location>
</feature>
<evidence type="ECO:0000256" key="3">
    <source>
        <dbReference type="ARBA" id="ARBA00022737"/>
    </source>
</evidence>
<keyword evidence="11" id="KW-1185">Reference proteome</keyword>
<protein>
    <submittedName>
        <fullName evidence="10">ZN415-like protein</fullName>
    </submittedName>
</protein>
<dbReference type="PROSITE" id="PS50157">
    <property type="entry name" value="ZINC_FINGER_C2H2_2"/>
    <property type="match status" value="2"/>
</dbReference>
<feature type="compositionally biased region" description="Polar residues" evidence="8">
    <location>
        <begin position="7"/>
        <end position="22"/>
    </location>
</feature>
<feature type="compositionally biased region" description="Polar residues" evidence="8">
    <location>
        <begin position="77"/>
        <end position="112"/>
    </location>
</feature>
<dbReference type="InterPro" id="IPR050331">
    <property type="entry name" value="Zinc_finger"/>
</dbReference>
<evidence type="ECO:0000259" key="9">
    <source>
        <dbReference type="PROSITE" id="PS50157"/>
    </source>
</evidence>
<proteinExistence type="predicted"/>
<evidence type="ECO:0000256" key="5">
    <source>
        <dbReference type="ARBA" id="ARBA00022833"/>
    </source>
</evidence>
<evidence type="ECO:0000256" key="7">
    <source>
        <dbReference type="PROSITE-ProRule" id="PRU00042"/>
    </source>
</evidence>
<keyword evidence="2" id="KW-0479">Metal-binding</keyword>
<evidence type="ECO:0000313" key="10">
    <source>
        <dbReference type="EMBL" id="WAR14719.1"/>
    </source>
</evidence>
<feature type="domain" description="C2H2-type" evidence="9">
    <location>
        <begin position="578"/>
        <end position="605"/>
    </location>
</feature>
<sequence>NDRTAKSPYNNDRTAKSPYNNDRTAKSPHSNDHTTKSPYSNNHTTKSPYSNDRSAKSPYNNDRSAKSPHSNDHSAKSPCSNDRSAKSPYSNDRSAKSPYSNDHSAKSPCSNDRSAKSSYSNDSSAKSPCSNDRSAKSPYSNDLTMGTELENLKEVPGFKAVLRAVIKAQIQLLLQQLSDHADDESLVLTAGVNDGTISQLGSGTGKGFLEGHEEIKSQFLGHCLKTHHSKAPTETRGSPYQRPLDPFSKKNVPKSSKTLAQPPALKNFGEGYNKHTGDKTIAQMLADKTGSASQSNVNMDKGENMVNFDATKVTFDAGLDLNHTQTSCANESEQSDNELKKMDKLGHKLAPDSTLESENLSNPTSIKIEPITENEMELEITGVEPGQPKAPPTQTWPQGPAFTVTTSGGEVDQGEETTDDGSEAYMQETFHAPPFPVGLGFGPSVFPSSTKYDSSIKSATSLNFEQQNVKLNSFTKFGASVTKFDAVPKFDTSVTKFDVPSSKFDLSSTDAFATKFDSPLSMRPESSSTQLDQKAINSMLWPSGSMIHVSGAAPQTRDFGEAEDMVLRMKTPDGGTVFKCGLCNKCFGQKIVLVRHLRRHTGEKPFKCRECDSSFSRKSTLRYHMSSRHPGIALGLDMPLTYT</sequence>
<dbReference type="InterPro" id="IPR013087">
    <property type="entry name" value="Znf_C2H2_type"/>
</dbReference>
<evidence type="ECO:0000256" key="6">
    <source>
        <dbReference type="ARBA" id="ARBA00023242"/>
    </source>
</evidence>
<organism evidence="10 11">
    <name type="scientific">Mya arenaria</name>
    <name type="common">Soft-shell clam</name>
    <dbReference type="NCBI Taxonomy" id="6604"/>
    <lineage>
        <taxon>Eukaryota</taxon>
        <taxon>Metazoa</taxon>
        <taxon>Spiralia</taxon>
        <taxon>Lophotrochozoa</taxon>
        <taxon>Mollusca</taxon>
        <taxon>Bivalvia</taxon>
        <taxon>Autobranchia</taxon>
        <taxon>Heteroconchia</taxon>
        <taxon>Euheterodonta</taxon>
        <taxon>Imparidentia</taxon>
        <taxon>Neoheterodontei</taxon>
        <taxon>Myida</taxon>
        <taxon>Myoidea</taxon>
        <taxon>Myidae</taxon>
        <taxon>Mya</taxon>
    </lineage>
</organism>
<evidence type="ECO:0000256" key="2">
    <source>
        <dbReference type="ARBA" id="ARBA00022723"/>
    </source>
</evidence>
<dbReference type="Proteomes" id="UP001164746">
    <property type="component" value="Chromosome 9"/>
</dbReference>
<dbReference type="Pfam" id="PF00096">
    <property type="entry name" value="zf-C2H2"/>
    <property type="match status" value="2"/>
</dbReference>
<feature type="compositionally biased region" description="Low complexity" evidence="8">
    <location>
        <begin position="116"/>
        <end position="127"/>
    </location>
</feature>
<feature type="compositionally biased region" description="Polar residues" evidence="8">
    <location>
        <begin position="36"/>
        <end position="62"/>
    </location>
</feature>
<evidence type="ECO:0000256" key="8">
    <source>
        <dbReference type="SAM" id="MobiDB-lite"/>
    </source>
</evidence>
<evidence type="ECO:0000313" key="11">
    <source>
        <dbReference type="Proteomes" id="UP001164746"/>
    </source>
</evidence>
<keyword evidence="3" id="KW-0677">Repeat</keyword>
<accession>A0ABY7F1T4</accession>
<keyword evidence="6" id="KW-0539">Nucleus</keyword>
<comment type="subcellular location">
    <subcellularLocation>
        <location evidence="1">Nucleus</location>
    </subcellularLocation>
</comment>
<keyword evidence="4 7" id="KW-0863">Zinc-finger</keyword>
<dbReference type="InterPro" id="IPR036236">
    <property type="entry name" value="Znf_C2H2_sf"/>
</dbReference>
<reference evidence="10" key="1">
    <citation type="submission" date="2022-11" db="EMBL/GenBank/DDBJ databases">
        <title>Centuries of genome instability and evolution in soft-shell clam transmissible cancer (bioRxiv).</title>
        <authorList>
            <person name="Hart S.F.M."/>
            <person name="Yonemitsu M.A."/>
            <person name="Giersch R.M."/>
            <person name="Beal B.F."/>
            <person name="Arriagada G."/>
            <person name="Davis B.W."/>
            <person name="Ostrander E.A."/>
            <person name="Goff S.P."/>
            <person name="Metzger M.J."/>
        </authorList>
    </citation>
    <scope>NUCLEOTIDE SEQUENCE</scope>
    <source>
        <strain evidence="10">MELC-2E11</strain>
        <tissue evidence="10">Siphon/mantle</tissue>
    </source>
</reference>
<evidence type="ECO:0000256" key="4">
    <source>
        <dbReference type="ARBA" id="ARBA00022771"/>
    </source>
</evidence>
<dbReference type="PANTHER" id="PTHR16515">
    <property type="entry name" value="PR DOMAIN ZINC FINGER PROTEIN"/>
    <property type="match status" value="1"/>
</dbReference>